<dbReference type="EMBL" id="MU117961">
    <property type="protein sequence ID" value="KAF9654437.1"/>
    <property type="molecule type" value="Genomic_DNA"/>
</dbReference>
<accession>A0ACB6ZXN3</accession>
<name>A0ACB6ZXN3_THEGA</name>
<proteinExistence type="predicted"/>
<comment type="caution">
    <text evidence="1">The sequence shown here is derived from an EMBL/GenBank/DDBJ whole genome shotgun (WGS) entry which is preliminary data.</text>
</comment>
<protein>
    <submittedName>
        <fullName evidence="1">Uncharacterized protein</fullName>
    </submittedName>
</protein>
<reference evidence="1" key="2">
    <citation type="journal article" date="2020" name="Nat. Commun.">
        <title>Large-scale genome sequencing of mycorrhizal fungi provides insights into the early evolution of symbiotic traits.</title>
        <authorList>
            <person name="Miyauchi S."/>
            <person name="Kiss E."/>
            <person name="Kuo A."/>
            <person name="Drula E."/>
            <person name="Kohler A."/>
            <person name="Sanchez-Garcia M."/>
            <person name="Morin E."/>
            <person name="Andreopoulos B."/>
            <person name="Barry K.W."/>
            <person name="Bonito G."/>
            <person name="Buee M."/>
            <person name="Carver A."/>
            <person name="Chen C."/>
            <person name="Cichocki N."/>
            <person name="Clum A."/>
            <person name="Culley D."/>
            <person name="Crous P.W."/>
            <person name="Fauchery L."/>
            <person name="Girlanda M."/>
            <person name="Hayes R.D."/>
            <person name="Keri Z."/>
            <person name="LaButti K."/>
            <person name="Lipzen A."/>
            <person name="Lombard V."/>
            <person name="Magnuson J."/>
            <person name="Maillard F."/>
            <person name="Murat C."/>
            <person name="Nolan M."/>
            <person name="Ohm R.A."/>
            <person name="Pangilinan J."/>
            <person name="Pereira M.F."/>
            <person name="Perotto S."/>
            <person name="Peter M."/>
            <person name="Pfister S."/>
            <person name="Riley R."/>
            <person name="Sitrit Y."/>
            <person name="Stielow J.B."/>
            <person name="Szollosi G."/>
            <person name="Zifcakova L."/>
            <person name="Stursova M."/>
            <person name="Spatafora J.W."/>
            <person name="Tedersoo L."/>
            <person name="Vaario L.M."/>
            <person name="Yamada A."/>
            <person name="Yan M."/>
            <person name="Wang P."/>
            <person name="Xu J."/>
            <person name="Bruns T."/>
            <person name="Baldrian P."/>
            <person name="Vilgalys R."/>
            <person name="Dunand C."/>
            <person name="Henrissat B."/>
            <person name="Grigoriev I.V."/>
            <person name="Hibbett D."/>
            <person name="Nagy L.G."/>
            <person name="Martin F.M."/>
        </authorList>
    </citation>
    <scope>NUCLEOTIDE SEQUENCE</scope>
    <source>
        <strain evidence="1">P2</strain>
    </source>
</reference>
<sequence>MVHSLHVHGPGHHPRVQISVEHVRPWRSVIELVYYAFQAGQDERGRSVGNGLQELQASVKHIQKSDGGNAGSTFMKWTQGLGPSVMADMRTLNLLVPKGTVGLLHHHEAIKHSRHGLEREAVSKVEPISDPPRWGTDSFDVAMGSLAPLTTCLVIRKWTTRSADRPNSTQSH</sequence>
<keyword evidence="2" id="KW-1185">Reference proteome</keyword>
<evidence type="ECO:0000313" key="1">
    <source>
        <dbReference type="EMBL" id="KAF9654437.1"/>
    </source>
</evidence>
<gene>
    <name evidence="1" type="ORF">BDM02DRAFT_156265</name>
</gene>
<dbReference type="Proteomes" id="UP000886501">
    <property type="component" value="Unassembled WGS sequence"/>
</dbReference>
<evidence type="ECO:0000313" key="2">
    <source>
        <dbReference type="Proteomes" id="UP000886501"/>
    </source>
</evidence>
<organism evidence="1 2">
    <name type="scientific">Thelephora ganbajun</name>
    <name type="common">Ganba fungus</name>
    <dbReference type="NCBI Taxonomy" id="370292"/>
    <lineage>
        <taxon>Eukaryota</taxon>
        <taxon>Fungi</taxon>
        <taxon>Dikarya</taxon>
        <taxon>Basidiomycota</taxon>
        <taxon>Agaricomycotina</taxon>
        <taxon>Agaricomycetes</taxon>
        <taxon>Thelephorales</taxon>
        <taxon>Thelephoraceae</taxon>
        <taxon>Thelephora</taxon>
    </lineage>
</organism>
<reference evidence="1" key="1">
    <citation type="submission" date="2019-10" db="EMBL/GenBank/DDBJ databases">
        <authorList>
            <consortium name="DOE Joint Genome Institute"/>
            <person name="Kuo A."/>
            <person name="Miyauchi S."/>
            <person name="Kiss E."/>
            <person name="Drula E."/>
            <person name="Kohler A."/>
            <person name="Sanchez-Garcia M."/>
            <person name="Andreopoulos B."/>
            <person name="Barry K.W."/>
            <person name="Bonito G."/>
            <person name="Buee M."/>
            <person name="Carver A."/>
            <person name="Chen C."/>
            <person name="Cichocki N."/>
            <person name="Clum A."/>
            <person name="Culley D."/>
            <person name="Crous P.W."/>
            <person name="Fauchery L."/>
            <person name="Girlanda M."/>
            <person name="Hayes R."/>
            <person name="Keri Z."/>
            <person name="Labutti K."/>
            <person name="Lipzen A."/>
            <person name="Lombard V."/>
            <person name="Magnuson J."/>
            <person name="Maillard F."/>
            <person name="Morin E."/>
            <person name="Murat C."/>
            <person name="Nolan M."/>
            <person name="Ohm R."/>
            <person name="Pangilinan J."/>
            <person name="Pereira M."/>
            <person name="Perotto S."/>
            <person name="Peter M."/>
            <person name="Riley R."/>
            <person name="Sitrit Y."/>
            <person name="Stielow B."/>
            <person name="Szollosi G."/>
            <person name="Zifcakova L."/>
            <person name="Stursova M."/>
            <person name="Spatafora J.W."/>
            <person name="Tedersoo L."/>
            <person name="Vaario L.-M."/>
            <person name="Yamada A."/>
            <person name="Yan M."/>
            <person name="Wang P."/>
            <person name="Xu J."/>
            <person name="Bruns T."/>
            <person name="Baldrian P."/>
            <person name="Vilgalys R."/>
            <person name="Henrissat B."/>
            <person name="Grigoriev I.V."/>
            <person name="Hibbett D."/>
            <person name="Nagy L.G."/>
            <person name="Martin F.M."/>
        </authorList>
    </citation>
    <scope>NUCLEOTIDE SEQUENCE</scope>
    <source>
        <strain evidence="1">P2</strain>
    </source>
</reference>